<feature type="transmembrane region" description="Helical" evidence="6">
    <location>
        <begin position="1096"/>
        <end position="1115"/>
    </location>
</feature>
<evidence type="ECO:0000313" key="9">
    <source>
        <dbReference type="EMBL" id="KAL0077013.1"/>
    </source>
</evidence>
<dbReference type="InterPro" id="IPR018820">
    <property type="entry name" value="BRE4-related_DUF2421"/>
</dbReference>
<dbReference type="InterPro" id="IPR049453">
    <property type="entry name" value="Memb_transporter_dom"/>
</dbReference>
<evidence type="ECO:0000256" key="6">
    <source>
        <dbReference type="SAM" id="Phobius"/>
    </source>
</evidence>
<feature type="transmembrane region" description="Helical" evidence="6">
    <location>
        <begin position="270"/>
        <end position="292"/>
    </location>
</feature>
<dbReference type="Pfam" id="PF13515">
    <property type="entry name" value="FUSC_2"/>
    <property type="match status" value="1"/>
</dbReference>
<dbReference type="InterPro" id="IPR037185">
    <property type="entry name" value="EmrE-like"/>
</dbReference>
<keyword evidence="4 6" id="KW-0472">Membrane</keyword>
<feature type="transmembrane region" description="Helical" evidence="6">
    <location>
        <begin position="44"/>
        <end position="61"/>
    </location>
</feature>
<feature type="transmembrane region" description="Helical" evidence="6">
    <location>
        <begin position="112"/>
        <end position="132"/>
    </location>
</feature>
<dbReference type="PANTHER" id="PTHR37994:SF1">
    <property type="entry name" value="ER TRANSPORTER 6TM N-TERMINAL DOMAIN-CONTAINING PROTEIN"/>
    <property type="match status" value="1"/>
</dbReference>
<feature type="transmembrane region" description="Helical" evidence="6">
    <location>
        <begin position="325"/>
        <end position="344"/>
    </location>
</feature>
<feature type="domain" description="Integral membrane bound transporter" evidence="8">
    <location>
        <begin position="1014"/>
        <end position="1147"/>
    </location>
</feature>
<evidence type="ECO:0008006" key="11">
    <source>
        <dbReference type="Google" id="ProtNLM"/>
    </source>
</evidence>
<feature type="transmembrane region" description="Helical" evidence="6">
    <location>
        <begin position="1066"/>
        <end position="1084"/>
    </location>
</feature>
<feature type="transmembrane region" description="Helical" evidence="6">
    <location>
        <begin position="73"/>
        <end position="92"/>
    </location>
</feature>
<feature type="compositionally biased region" description="Low complexity" evidence="5">
    <location>
        <begin position="653"/>
        <end position="672"/>
    </location>
</feature>
<sequence length="1376" mass="155968">MSGTKPDYKIIINEEDGPSASSSPPQTSSLVAPSIFTLSPGARAALPIASYCFASILMTVTNKYVLSGFEFNMNFLLLSVQNIVTVTLLQSFKFFNLIKFRGFDKDEARKWMPIAASLVAMIYTGSKALQFLRIPIYTIFKNLTIILIAYGEVIWFGGAVTPIIMSSFGLMILSSVIAGWADISDTLSSIIDLDTTLIGYFWMATNCLSSAAFVLYMRKRIKLTNFKDFDTVYYNNLLSIPLLIVPSLIFEDWSSENLARNFPADVREQMVYAMIFSGVSAFVMSYASAWCVRTTSSTTYSMVGALNKLPLAASGILFFGDPATFGNVTAIIIGFVAGLVYSYGKTAGNNKPKGHQPQSFPMSASSQILRIQSKKKRYTNKYKKKEWVTSNTASGHRSFNFASNAKHTQPIQTIKQRLYGIWATLTWPVVTKVLKADIAVTIALGMLMAKPIQKYADLGFVLASYAVEFVHPSKSYGNICEDIFYGSIMCTLATGWSLLGTYCASLVRDSENANAGGMLSATVLVICLTSAVRDKSMTQYVQKLVILLETFDGVVQRQSNSFLKADSSKSPNKNAKEVPEPLTSLYTVIDSQLLGLISTKRVARREATYNWMAPSDISNMTKIVKKLRVPLQGIGLSKAMEENMKMTESKRQPGTSAPGSARASRSSFHSSAQDNFETRKKKFIRSAIDSETDESENYNPYRDTESVEFIWKKEYDSLLESVQPIYLELTRACSIATKESTKRLLRIQNIDLRFQDKPFFFRYLKKYNKGGNPVDMNYDRTVDPSIALRKAIRRFDIHRLSGLKSFFDDRQCPRRILFLMLLFQFHLRSYSEKLFTISSLVYEIDSKRNKRQIWFPHISLQKWLKGKPTCDEDYEMDAPAALADCSYLGLQRTLTQQSAMLNTIDVEASTIYEEPTSRQLFSHIRGSLSHNHKEDATTLQNIQASLWKMQMERPETYHDPDVALPTTRVQWFFYRIYLFSINNLYTTDVLYALRAGIIVILLTIPAFIESSCDWYLGARGQWSAVVAVIWMGPSVGSSFFGTMTRTIGTFIGAVTAIIAWEASRGSIPGLLILTFVFNLPWWFLYLKGQFWRATGLFALITISLSKLNISCYIYMLKKNTYKCINYIFFYYQQRTVAVIAGVVGAMFVSIVPYPRTGRVELRIRVASTLGEIGALYSSFLALLLKNTQHDQKIQLLNRKIFRSVASKIRKQIKGERILLEQSRFEPALRGVFQEEKYVQILQVLNNMLNLMIEMESSLEKINIQWRIELVKYTWKERKDLITSFLTAIHLAENALINKTPIPPYILRPTKARRNLTNKAREIPGLKPKRIYDPEFTYYSAYVMSSEQFAVELELLVATIRDLVGPDSVSLWLDYRH</sequence>
<feature type="transmembrane region" description="Helical" evidence="6">
    <location>
        <begin position="513"/>
        <end position="532"/>
    </location>
</feature>
<organism evidence="9 10">
    <name type="scientific">Phycomyces blakesleeanus</name>
    <dbReference type="NCBI Taxonomy" id="4837"/>
    <lineage>
        <taxon>Eukaryota</taxon>
        <taxon>Fungi</taxon>
        <taxon>Fungi incertae sedis</taxon>
        <taxon>Mucoromycota</taxon>
        <taxon>Mucoromycotina</taxon>
        <taxon>Mucoromycetes</taxon>
        <taxon>Mucorales</taxon>
        <taxon>Phycomycetaceae</taxon>
        <taxon>Phycomyces</taxon>
    </lineage>
</organism>
<accession>A0ABR3ANM7</accession>
<evidence type="ECO:0000256" key="1">
    <source>
        <dbReference type="ARBA" id="ARBA00004141"/>
    </source>
</evidence>
<dbReference type="SUPFAM" id="SSF103481">
    <property type="entry name" value="Multidrug resistance efflux transporter EmrE"/>
    <property type="match status" value="1"/>
</dbReference>
<evidence type="ECO:0000256" key="4">
    <source>
        <dbReference type="ARBA" id="ARBA00023136"/>
    </source>
</evidence>
<evidence type="ECO:0000313" key="10">
    <source>
        <dbReference type="Proteomes" id="UP001448207"/>
    </source>
</evidence>
<feature type="transmembrane region" description="Helical" evidence="6">
    <location>
        <begin position="232"/>
        <end position="250"/>
    </location>
</feature>
<protein>
    <recommendedName>
        <fullName evidence="11">GMT</fullName>
    </recommendedName>
</protein>
<feature type="transmembrane region" description="Helical" evidence="6">
    <location>
        <begin position="299"/>
        <end position="319"/>
    </location>
</feature>
<keyword evidence="10" id="KW-1185">Reference proteome</keyword>
<reference evidence="9 10" key="1">
    <citation type="submission" date="2024-04" db="EMBL/GenBank/DDBJ databases">
        <title>Symmetric and asymmetric DNA N6-adenine methylation regulates different biological responses in Mucorales.</title>
        <authorList>
            <consortium name="Lawrence Berkeley National Laboratory"/>
            <person name="Lax C."/>
            <person name="Mondo S.J."/>
            <person name="Osorio-Concepcion M."/>
            <person name="Muszewska A."/>
            <person name="Corrochano-Luque M."/>
            <person name="Gutierrez G."/>
            <person name="Riley R."/>
            <person name="Lipzen A."/>
            <person name="Guo J."/>
            <person name="Hundley H."/>
            <person name="Amirebrahimi M."/>
            <person name="Ng V."/>
            <person name="Lorenzo-Gutierrez D."/>
            <person name="Binder U."/>
            <person name="Yang J."/>
            <person name="Song Y."/>
            <person name="Canovas D."/>
            <person name="Navarro E."/>
            <person name="Freitag M."/>
            <person name="Gabaldon T."/>
            <person name="Grigoriev I.V."/>
            <person name="Corrochano L.M."/>
            <person name="Nicolas F.E."/>
            <person name="Garre V."/>
        </authorList>
    </citation>
    <scope>NUCLEOTIDE SEQUENCE [LARGE SCALE GENOMIC DNA]</scope>
    <source>
        <strain evidence="9 10">L51</strain>
    </source>
</reference>
<feature type="transmembrane region" description="Helical" evidence="6">
    <location>
        <begin position="197"/>
        <end position="216"/>
    </location>
</feature>
<feature type="transmembrane region" description="Helical" evidence="6">
    <location>
        <begin position="1135"/>
        <end position="1153"/>
    </location>
</feature>
<dbReference type="EMBL" id="JBCLYO010000029">
    <property type="protein sequence ID" value="KAL0077013.1"/>
    <property type="molecule type" value="Genomic_DNA"/>
</dbReference>
<keyword evidence="2 6" id="KW-0812">Transmembrane</keyword>
<evidence type="ECO:0000259" key="8">
    <source>
        <dbReference type="Pfam" id="PF13515"/>
    </source>
</evidence>
<feature type="transmembrane region" description="Helical" evidence="6">
    <location>
        <begin position="989"/>
        <end position="1008"/>
    </location>
</feature>
<dbReference type="PANTHER" id="PTHR37994">
    <property type="entry name" value="ARAE_2_N DOMAIN-CONTAINING PROTEIN-RELATED"/>
    <property type="match status" value="1"/>
</dbReference>
<feature type="transmembrane region" description="Helical" evidence="6">
    <location>
        <begin position="483"/>
        <end position="507"/>
    </location>
</feature>
<comment type="subcellular location">
    <subcellularLocation>
        <location evidence="1">Membrane</location>
        <topology evidence="1">Multi-pass membrane protein</topology>
    </subcellularLocation>
</comment>
<keyword evidence="3 6" id="KW-1133">Transmembrane helix</keyword>
<proteinExistence type="predicted"/>
<feature type="domain" description="DUF2421" evidence="7">
    <location>
        <begin position="1152"/>
        <end position="1304"/>
    </location>
</feature>
<feature type="transmembrane region" description="Helical" evidence="6">
    <location>
        <begin position="153"/>
        <end position="177"/>
    </location>
</feature>
<evidence type="ECO:0000256" key="5">
    <source>
        <dbReference type="SAM" id="MobiDB-lite"/>
    </source>
</evidence>
<comment type="caution">
    <text evidence="9">The sequence shown here is derived from an EMBL/GenBank/DDBJ whole genome shotgun (WGS) entry which is preliminary data.</text>
</comment>
<name>A0ABR3ANM7_PHYBL</name>
<evidence type="ECO:0000256" key="2">
    <source>
        <dbReference type="ARBA" id="ARBA00022692"/>
    </source>
</evidence>
<evidence type="ECO:0000259" key="7">
    <source>
        <dbReference type="Pfam" id="PF10334"/>
    </source>
</evidence>
<feature type="region of interest" description="Disordered" evidence="5">
    <location>
        <begin position="646"/>
        <end position="675"/>
    </location>
</feature>
<evidence type="ECO:0000256" key="3">
    <source>
        <dbReference type="ARBA" id="ARBA00022989"/>
    </source>
</evidence>
<gene>
    <name evidence="9" type="ORF">J3Q64DRAFT_1647175</name>
</gene>
<dbReference type="Proteomes" id="UP001448207">
    <property type="component" value="Unassembled WGS sequence"/>
</dbReference>
<dbReference type="NCBIfam" id="TIGR00803">
    <property type="entry name" value="nst"/>
    <property type="match status" value="1"/>
</dbReference>
<dbReference type="Pfam" id="PF10334">
    <property type="entry name" value="BRE4"/>
    <property type="match status" value="1"/>
</dbReference>